<sequence length="205" mass="23735">MKQLFCILFFGILLFSCSNGTTKGDYIEADTLCSTPQCVIVLQPYEDFSKKEVEKLLPKLQKAFGEWLYGYWEFKIANPIRLPQNSYVKERNRYRVTPILNYESKQLTGYEVIIGLTHKDICTDIHGHKDYGIVGISRPLKQVSLVSDKRLKEKSLMWKPILHEFIHTFYGAKHCPNDDPTCFMKDAKGHGNFKIQDKLCDACKQ</sequence>
<dbReference type="InterPro" id="IPR024079">
    <property type="entry name" value="MetalloPept_cat_dom_sf"/>
</dbReference>
<reference evidence="2 3" key="1">
    <citation type="submission" date="2020-12" db="EMBL/GenBank/DDBJ databases">
        <title>Whole genome sequences of gut porcine anaerobes.</title>
        <authorList>
            <person name="Kubasova T."/>
            <person name="Jahodarova E."/>
            <person name="Rychlik I."/>
        </authorList>
    </citation>
    <scope>NUCLEOTIDE SEQUENCE [LARGE SCALE GENOMIC DNA]</scope>
    <source>
        <strain evidence="2 3">An925</strain>
    </source>
</reference>
<comment type="caution">
    <text evidence="2">The sequence shown here is derived from an EMBL/GenBank/DDBJ whole genome shotgun (WGS) entry which is preliminary data.</text>
</comment>
<dbReference type="RefSeq" id="WP_301638021.1">
    <property type="nucleotide sequence ID" value="NZ_JADYTN010000011.1"/>
</dbReference>
<gene>
    <name evidence="2" type="ORF">I6E12_06440</name>
</gene>
<keyword evidence="3" id="KW-1185">Reference proteome</keyword>
<dbReference type="Proteomes" id="UP001200470">
    <property type="component" value="Unassembled WGS sequence"/>
</dbReference>
<dbReference type="EMBL" id="JADYTN010000011">
    <property type="protein sequence ID" value="MCF2563747.1"/>
    <property type="molecule type" value="Genomic_DNA"/>
</dbReference>
<feature type="chain" id="PRO_5046035819" evidence="1">
    <location>
        <begin position="21"/>
        <end position="205"/>
    </location>
</feature>
<dbReference type="PROSITE" id="PS51257">
    <property type="entry name" value="PROKAR_LIPOPROTEIN"/>
    <property type="match status" value="1"/>
</dbReference>
<feature type="signal peptide" evidence="1">
    <location>
        <begin position="1"/>
        <end position="20"/>
    </location>
</feature>
<evidence type="ECO:0000313" key="3">
    <source>
        <dbReference type="Proteomes" id="UP001200470"/>
    </source>
</evidence>
<protein>
    <submittedName>
        <fullName evidence="2">Uncharacterized protein</fullName>
    </submittedName>
</protein>
<evidence type="ECO:0000313" key="2">
    <source>
        <dbReference type="EMBL" id="MCF2563747.1"/>
    </source>
</evidence>
<evidence type="ECO:0000256" key="1">
    <source>
        <dbReference type="SAM" id="SignalP"/>
    </source>
</evidence>
<proteinExistence type="predicted"/>
<keyword evidence="1" id="KW-0732">Signal</keyword>
<organism evidence="2 3">
    <name type="scientific">Xylanibacter brevis</name>
    <dbReference type="NCBI Taxonomy" id="83231"/>
    <lineage>
        <taxon>Bacteria</taxon>
        <taxon>Pseudomonadati</taxon>
        <taxon>Bacteroidota</taxon>
        <taxon>Bacteroidia</taxon>
        <taxon>Bacteroidales</taxon>
        <taxon>Prevotellaceae</taxon>
        <taxon>Xylanibacter</taxon>
    </lineage>
</organism>
<name>A0ABS9CHG0_9BACT</name>
<accession>A0ABS9CHG0</accession>
<dbReference type="Gene3D" id="3.40.390.10">
    <property type="entry name" value="Collagenase (Catalytic Domain)"/>
    <property type="match status" value="1"/>
</dbReference>